<organism evidence="1 2">
    <name type="scientific">Stephania japonica</name>
    <dbReference type="NCBI Taxonomy" id="461633"/>
    <lineage>
        <taxon>Eukaryota</taxon>
        <taxon>Viridiplantae</taxon>
        <taxon>Streptophyta</taxon>
        <taxon>Embryophyta</taxon>
        <taxon>Tracheophyta</taxon>
        <taxon>Spermatophyta</taxon>
        <taxon>Magnoliopsida</taxon>
        <taxon>Ranunculales</taxon>
        <taxon>Menispermaceae</taxon>
        <taxon>Menispermoideae</taxon>
        <taxon>Cissampelideae</taxon>
        <taxon>Stephania</taxon>
    </lineage>
</organism>
<reference evidence="1 2" key="1">
    <citation type="submission" date="2024-01" db="EMBL/GenBank/DDBJ databases">
        <title>Genome assemblies of Stephania.</title>
        <authorList>
            <person name="Yang L."/>
        </authorList>
    </citation>
    <scope>NUCLEOTIDE SEQUENCE [LARGE SCALE GENOMIC DNA]</scope>
    <source>
        <strain evidence="1">QJT</strain>
        <tissue evidence="1">Leaf</tissue>
    </source>
</reference>
<accession>A0AAP0JMY0</accession>
<name>A0AAP0JMY0_9MAGN</name>
<comment type="caution">
    <text evidence="1">The sequence shown here is derived from an EMBL/GenBank/DDBJ whole genome shotgun (WGS) entry which is preliminary data.</text>
</comment>
<dbReference type="EMBL" id="JBBNAE010000003">
    <property type="protein sequence ID" value="KAK9136501.1"/>
    <property type="molecule type" value="Genomic_DNA"/>
</dbReference>
<dbReference type="AlphaFoldDB" id="A0AAP0JMY0"/>
<protein>
    <submittedName>
        <fullName evidence="1">Uncharacterized protein</fullName>
    </submittedName>
</protein>
<evidence type="ECO:0000313" key="1">
    <source>
        <dbReference type="EMBL" id="KAK9136501.1"/>
    </source>
</evidence>
<proteinExistence type="predicted"/>
<evidence type="ECO:0000313" key="2">
    <source>
        <dbReference type="Proteomes" id="UP001417504"/>
    </source>
</evidence>
<keyword evidence="2" id="KW-1185">Reference proteome</keyword>
<gene>
    <name evidence="1" type="ORF">Sjap_007095</name>
</gene>
<dbReference type="Proteomes" id="UP001417504">
    <property type="component" value="Unassembled WGS sequence"/>
</dbReference>
<sequence>MLRGDFFSDDTFTLALERFKNPSSEAKLGRLSPHFATTISLENTGQFSMRAQNSPTQHVNNITSVQDTKTVPTRPNRTQQGLRGIIEVMERSPTTPTLDGLDSRAAHSCIFR</sequence>